<feature type="transmembrane region" description="Helical" evidence="1">
    <location>
        <begin position="33"/>
        <end position="52"/>
    </location>
</feature>
<keyword evidence="3" id="KW-1185">Reference proteome</keyword>
<evidence type="ECO:0000313" key="3">
    <source>
        <dbReference type="Proteomes" id="UP000318065"/>
    </source>
</evidence>
<organism evidence="2 3">
    <name type="scientific">Rubrobacter xylanophilus</name>
    <dbReference type="NCBI Taxonomy" id="49319"/>
    <lineage>
        <taxon>Bacteria</taxon>
        <taxon>Bacillati</taxon>
        <taxon>Actinomycetota</taxon>
        <taxon>Rubrobacteria</taxon>
        <taxon>Rubrobacterales</taxon>
        <taxon>Rubrobacteraceae</taxon>
        <taxon>Rubrobacter</taxon>
    </lineage>
</organism>
<accession>A0A510HHM2</accession>
<keyword evidence="1" id="KW-1133">Transmembrane helix</keyword>
<feature type="transmembrane region" description="Helical" evidence="1">
    <location>
        <begin position="78"/>
        <end position="107"/>
    </location>
</feature>
<name>A0A510HHM2_9ACTN</name>
<protein>
    <submittedName>
        <fullName evidence="2">Uncharacterized protein</fullName>
    </submittedName>
</protein>
<dbReference type="RefSeq" id="WP_143527440.1">
    <property type="nucleotide sequence ID" value="NZ_AP019791.1"/>
</dbReference>
<keyword evidence="1" id="KW-0472">Membrane</keyword>
<dbReference type="EMBL" id="AP019791">
    <property type="protein sequence ID" value="BBL79434.1"/>
    <property type="molecule type" value="Genomic_DNA"/>
</dbReference>
<gene>
    <name evidence="2" type="ORF">RxyAA322_12880</name>
</gene>
<dbReference type="Proteomes" id="UP000318065">
    <property type="component" value="Chromosome"/>
</dbReference>
<proteinExistence type="predicted"/>
<reference evidence="2" key="1">
    <citation type="journal article" date="2019" name="Microbiol. Resour. Announc.">
        <title>Complete Genome Sequence of Rubrobacter xylanophilus Strain AA3-22, Isolated from Arima Onsen in Japan.</title>
        <authorList>
            <person name="Tomariguchi N."/>
            <person name="Miyazaki K."/>
        </authorList>
    </citation>
    <scope>NUCLEOTIDE SEQUENCE [LARGE SCALE GENOMIC DNA]</scope>
    <source>
        <strain evidence="2">AA3-22</strain>
    </source>
</reference>
<evidence type="ECO:0000256" key="1">
    <source>
        <dbReference type="SAM" id="Phobius"/>
    </source>
</evidence>
<sequence>MAALPVVMVGSALVAHFMDPDWLSDFARLDGWGTGLGLFIGGFAFLLFTEVFRKVALPSLHPSPCQKRQQQKREQLRSILIVGGLTLALIIGASIIFGVVVLTAYVVGQRLG</sequence>
<keyword evidence="1" id="KW-0812">Transmembrane</keyword>
<evidence type="ECO:0000313" key="2">
    <source>
        <dbReference type="EMBL" id="BBL79434.1"/>
    </source>
</evidence>
<dbReference type="AlphaFoldDB" id="A0A510HHM2"/>